<dbReference type="Proteomes" id="UP001155604">
    <property type="component" value="Unassembled WGS sequence"/>
</dbReference>
<dbReference type="AlphaFoldDB" id="A0A9X2WYY0"/>
<feature type="transmembrane region" description="Helical" evidence="1">
    <location>
        <begin position="12"/>
        <end position="35"/>
    </location>
</feature>
<evidence type="ECO:0000313" key="2">
    <source>
        <dbReference type="EMBL" id="MCT7947991.1"/>
    </source>
</evidence>
<evidence type="ECO:0000313" key="3">
    <source>
        <dbReference type="Proteomes" id="UP001155604"/>
    </source>
</evidence>
<sequence length="63" mass="6936">MWSYSQGSNFTISPGFCTFHFLGIFWGFSIFARLLPYEAAKVSGDFQAKKTHSMSAFSASVAA</sequence>
<keyword evidence="1" id="KW-1133">Transmembrane helix</keyword>
<evidence type="ECO:0000256" key="1">
    <source>
        <dbReference type="SAM" id="Phobius"/>
    </source>
</evidence>
<comment type="caution">
    <text evidence="2">The sequence shown here is derived from an EMBL/GenBank/DDBJ whole genome shotgun (WGS) entry which is preliminary data.</text>
</comment>
<keyword evidence="1" id="KW-0472">Membrane</keyword>
<organism evidence="2 3">
    <name type="scientific">Shewanella septentrionalis</name>
    <dbReference type="NCBI Taxonomy" id="2952223"/>
    <lineage>
        <taxon>Bacteria</taxon>
        <taxon>Pseudomonadati</taxon>
        <taxon>Pseudomonadota</taxon>
        <taxon>Gammaproteobacteria</taxon>
        <taxon>Alteromonadales</taxon>
        <taxon>Shewanellaceae</taxon>
        <taxon>Shewanella</taxon>
    </lineage>
</organism>
<keyword evidence="3" id="KW-1185">Reference proteome</keyword>
<reference evidence="2" key="1">
    <citation type="journal article" date="2023" name="Int. J. Syst. Evol. Microbiol.">
        <title>&lt;i&gt;Shewanella septentrionalis&lt;/i&gt; sp. nov. and &lt;i&gt;Shewanella holmiensis&lt;/i&gt; sp. nov., isolated from Baltic Sea water and sediments.</title>
        <authorList>
            <person name="Martin-Rodriguez A.J."/>
            <person name="Thorell K."/>
            <person name="Joffre E."/>
            <person name="Jensie-Markopoulos S."/>
            <person name="Moore E.R.B."/>
            <person name="Sjoling A."/>
        </authorList>
    </citation>
    <scope>NUCLEOTIDE SEQUENCE</scope>
    <source>
        <strain evidence="2">SP1W3</strain>
    </source>
</reference>
<protein>
    <submittedName>
        <fullName evidence="2">Uncharacterized protein</fullName>
    </submittedName>
</protein>
<name>A0A9X2WYY0_9GAMM</name>
<gene>
    <name evidence="2" type="ORF">NE536_21845</name>
</gene>
<dbReference type="EMBL" id="JAMTCC010000071">
    <property type="protein sequence ID" value="MCT7947991.1"/>
    <property type="molecule type" value="Genomic_DNA"/>
</dbReference>
<keyword evidence="1" id="KW-0812">Transmembrane</keyword>
<dbReference type="RefSeq" id="WP_261274010.1">
    <property type="nucleotide sequence ID" value="NZ_JAMTCC010000071.1"/>
</dbReference>
<proteinExistence type="predicted"/>
<accession>A0A9X2WYY0</accession>